<dbReference type="AlphaFoldDB" id="A0A375BYB7"/>
<sequence>MPARLMSWPVSTIAVPLARGKNARRLALTLKVHTIISSKNFRKNRPGLRDQDLQPASGPL</sequence>
<comment type="caution">
    <text evidence="2">The sequence shown here is derived from an EMBL/GenBank/DDBJ whole genome shotgun (WGS) entry which is preliminary data.</text>
</comment>
<dbReference type="Proteomes" id="UP000256297">
    <property type="component" value="Chromosome CBM2589_a"/>
</dbReference>
<gene>
    <name evidence="2" type="ORF">CBM2589_A10077</name>
</gene>
<evidence type="ECO:0000256" key="1">
    <source>
        <dbReference type="SAM" id="MobiDB-lite"/>
    </source>
</evidence>
<dbReference type="EMBL" id="OFSP01000031">
    <property type="protein sequence ID" value="SOY58430.1"/>
    <property type="molecule type" value="Genomic_DNA"/>
</dbReference>
<protein>
    <submittedName>
        <fullName evidence="2">Uncharacterized protein</fullName>
    </submittedName>
</protein>
<organism evidence="2">
    <name type="scientific">Cupriavidus taiwanensis</name>
    <dbReference type="NCBI Taxonomy" id="164546"/>
    <lineage>
        <taxon>Bacteria</taxon>
        <taxon>Pseudomonadati</taxon>
        <taxon>Pseudomonadota</taxon>
        <taxon>Betaproteobacteria</taxon>
        <taxon>Burkholderiales</taxon>
        <taxon>Burkholderiaceae</taxon>
        <taxon>Cupriavidus</taxon>
    </lineage>
</organism>
<reference evidence="2" key="1">
    <citation type="submission" date="2018-01" db="EMBL/GenBank/DDBJ databases">
        <authorList>
            <person name="Clerissi C."/>
        </authorList>
    </citation>
    <scope>NUCLEOTIDE SEQUENCE</scope>
    <source>
        <strain evidence="2">Cupriavidus taiwanensis STM 3521</strain>
    </source>
</reference>
<proteinExistence type="predicted"/>
<evidence type="ECO:0000313" key="2">
    <source>
        <dbReference type="EMBL" id="SOY58430.1"/>
    </source>
</evidence>
<feature type="region of interest" description="Disordered" evidence="1">
    <location>
        <begin position="41"/>
        <end position="60"/>
    </location>
</feature>
<name>A0A375BYB7_9BURK</name>
<accession>A0A375BYB7</accession>